<sequence>MSRPDPNAIDHDPVQALLTQGVRLGNEQGRRLQWLSRTFGPLVPSSDLASPRDGRTVVVIDPPTGAGAELLCHTLTARDAVAIPFGENPAFDFLKSKLTEFGTVGTSTDGPHELWWGGRDWRLPYPARAADMMRIVSCHPKSVGDLHVYHLRRSLERLGLPFEIEPVETRHRDVVSATEKAEFILRMRRRHGAPLLFVDAGVMLQSIPSLPLHAGCDFAVHKWNGWEMSARTLYFGRSQAAEQLLTIWREIASSHPDVWDGYLIDQAWSLAASQMPLDTVWLPRSYHALAGEAGARDAAIVHDLRPTTADLGPDPEFAEMVRSARRAGRAGARDPLLIVQSDQACERAITVILHDVEGSNARETAASIQALTSAFTNDNGGFSRLELSLCSWQRDVRVAREAAFLADHRVLEVRPGQQLPSDMFRSLTAGDATRQPIGIDGRGH</sequence>
<gene>
    <name evidence="1" type="ORF">HL667_31895</name>
</gene>
<dbReference type="EMBL" id="JABFDN010000020">
    <property type="protein sequence ID" value="NPU69645.1"/>
    <property type="molecule type" value="Genomic_DNA"/>
</dbReference>
<protein>
    <submittedName>
        <fullName evidence="1">Uncharacterized protein</fullName>
    </submittedName>
</protein>
<name>A0ABX2CP76_9BRAD</name>
<organism evidence="1 2">
    <name type="scientific">Bradyrhizobium aeschynomenes</name>
    <dbReference type="NCBI Taxonomy" id="2734909"/>
    <lineage>
        <taxon>Bacteria</taxon>
        <taxon>Pseudomonadati</taxon>
        <taxon>Pseudomonadota</taxon>
        <taxon>Alphaproteobacteria</taxon>
        <taxon>Hyphomicrobiales</taxon>
        <taxon>Nitrobacteraceae</taxon>
        <taxon>Bradyrhizobium</taxon>
    </lineage>
</organism>
<accession>A0ABX2CP76</accession>
<dbReference type="RefSeq" id="WP_172114868.1">
    <property type="nucleotide sequence ID" value="NZ_JABFDN010000020.1"/>
</dbReference>
<evidence type="ECO:0000313" key="1">
    <source>
        <dbReference type="EMBL" id="NPU69645.1"/>
    </source>
</evidence>
<reference evidence="1" key="1">
    <citation type="submission" date="2020-05" db="EMBL/GenBank/DDBJ databases">
        <title>Nod-independent and nitrogen-fixing Bradyrhizobium aeschynomene sp. nov. isolated from nodules of Aeschynomene indica.</title>
        <authorList>
            <person name="Zhang Z."/>
        </authorList>
    </citation>
    <scope>NUCLEOTIDE SEQUENCE</scope>
    <source>
        <strain evidence="1">83012</strain>
    </source>
</reference>
<proteinExistence type="predicted"/>
<dbReference type="Proteomes" id="UP000886476">
    <property type="component" value="Unassembled WGS sequence"/>
</dbReference>
<evidence type="ECO:0000313" key="2">
    <source>
        <dbReference type="Proteomes" id="UP000886476"/>
    </source>
</evidence>
<keyword evidence="2" id="KW-1185">Reference proteome</keyword>
<comment type="caution">
    <text evidence="1">The sequence shown here is derived from an EMBL/GenBank/DDBJ whole genome shotgun (WGS) entry which is preliminary data.</text>
</comment>